<dbReference type="PANTHER" id="PTHR42643:SF35">
    <property type="entry name" value="IONOTROPIC RECEPTOR 68A, ISOFORM A"/>
    <property type="match status" value="1"/>
</dbReference>
<sequence length="343" mass="39614">MMNATFKIIEPEGLHPFDGAYNDIMNNVTDFCFISQYYMSYLYQDADYTYTHRRNQLVIVIPSKKGTLVNSGTFVSIFHPTVWILFMCSIIVSSIVTFILTFFEKKVVRINCLQYFSTFLGNPSANLNTQPFILKTQSIVLIFSCIIFRTAFQCFLVSSFVLPKPHDEIKTISEFRNSRFNIYTTPFLANMIPPEENLSDRTINISFADRTRMLYSLDTRGAYLVTRIFAKKFIETLKNKYAKPPFYIMEEALAPSIETYYFQRHSPYLEKVNECLLRQKQYALSEIKIHSGSSLRGNITNSESTQIVLGVKHLQNVFHILAIGLLLGVVVFICEILLKNKNK</sequence>
<keyword evidence="4 8" id="KW-1133">Transmembrane helix</keyword>
<evidence type="ECO:0000256" key="3">
    <source>
        <dbReference type="ARBA" id="ARBA00022692"/>
    </source>
</evidence>
<accession>A0AA38IZB4</accession>
<protein>
    <recommendedName>
        <fullName evidence="11">Ionotropic glutamate receptor C-terminal domain-containing protein</fullName>
    </recommendedName>
</protein>
<dbReference type="Proteomes" id="UP001168821">
    <property type="component" value="Unassembled WGS sequence"/>
</dbReference>
<comment type="caution">
    <text evidence="9">The sequence shown here is derived from an EMBL/GenBank/DDBJ whole genome shotgun (WGS) entry which is preliminary data.</text>
</comment>
<feature type="transmembrane region" description="Helical" evidence="8">
    <location>
        <begin position="139"/>
        <end position="162"/>
    </location>
</feature>
<dbReference type="AlphaFoldDB" id="A0AA38IZB4"/>
<evidence type="ECO:0000256" key="7">
    <source>
        <dbReference type="ARBA" id="ARBA00023180"/>
    </source>
</evidence>
<feature type="transmembrane region" description="Helical" evidence="8">
    <location>
        <begin position="317"/>
        <end position="338"/>
    </location>
</feature>
<gene>
    <name evidence="9" type="ORF">Zmor_007467</name>
</gene>
<organism evidence="9 10">
    <name type="scientific">Zophobas morio</name>
    <dbReference type="NCBI Taxonomy" id="2755281"/>
    <lineage>
        <taxon>Eukaryota</taxon>
        <taxon>Metazoa</taxon>
        <taxon>Ecdysozoa</taxon>
        <taxon>Arthropoda</taxon>
        <taxon>Hexapoda</taxon>
        <taxon>Insecta</taxon>
        <taxon>Pterygota</taxon>
        <taxon>Neoptera</taxon>
        <taxon>Endopterygota</taxon>
        <taxon>Coleoptera</taxon>
        <taxon>Polyphaga</taxon>
        <taxon>Cucujiformia</taxon>
        <taxon>Tenebrionidae</taxon>
        <taxon>Zophobas</taxon>
    </lineage>
</organism>
<keyword evidence="2" id="KW-1003">Cell membrane</keyword>
<evidence type="ECO:0000256" key="4">
    <source>
        <dbReference type="ARBA" id="ARBA00022989"/>
    </source>
</evidence>
<evidence type="ECO:0000256" key="1">
    <source>
        <dbReference type="ARBA" id="ARBA00004651"/>
    </source>
</evidence>
<evidence type="ECO:0000256" key="5">
    <source>
        <dbReference type="ARBA" id="ARBA00023136"/>
    </source>
</evidence>
<name>A0AA38IZB4_9CUCU</name>
<evidence type="ECO:0000313" key="10">
    <source>
        <dbReference type="Proteomes" id="UP001168821"/>
    </source>
</evidence>
<dbReference type="InterPro" id="IPR052192">
    <property type="entry name" value="Insect_Ionotropic_Sensory_Rcpt"/>
</dbReference>
<dbReference type="EMBL" id="JALNTZ010000002">
    <property type="protein sequence ID" value="KAJ3663161.1"/>
    <property type="molecule type" value="Genomic_DNA"/>
</dbReference>
<evidence type="ECO:0000313" key="9">
    <source>
        <dbReference type="EMBL" id="KAJ3663161.1"/>
    </source>
</evidence>
<dbReference type="SUPFAM" id="SSF53850">
    <property type="entry name" value="Periplasmic binding protein-like II"/>
    <property type="match status" value="1"/>
</dbReference>
<dbReference type="PANTHER" id="PTHR42643">
    <property type="entry name" value="IONOTROPIC RECEPTOR 20A-RELATED"/>
    <property type="match status" value="1"/>
</dbReference>
<keyword evidence="6" id="KW-0675">Receptor</keyword>
<dbReference type="GO" id="GO:0005886">
    <property type="term" value="C:plasma membrane"/>
    <property type="evidence" value="ECO:0007669"/>
    <property type="project" value="UniProtKB-SubCell"/>
</dbReference>
<comment type="subcellular location">
    <subcellularLocation>
        <location evidence="1">Cell membrane</location>
        <topology evidence="1">Multi-pass membrane protein</topology>
    </subcellularLocation>
</comment>
<keyword evidence="3 8" id="KW-0812">Transmembrane</keyword>
<keyword evidence="7" id="KW-0325">Glycoprotein</keyword>
<proteinExistence type="predicted"/>
<reference evidence="9" key="1">
    <citation type="journal article" date="2023" name="G3 (Bethesda)">
        <title>Whole genome assemblies of Zophobas morio and Tenebrio molitor.</title>
        <authorList>
            <person name="Kaur S."/>
            <person name="Stinson S.A."/>
            <person name="diCenzo G.C."/>
        </authorList>
    </citation>
    <scope>NUCLEOTIDE SEQUENCE</scope>
    <source>
        <strain evidence="9">QUZm001</strain>
    </source>
</reference>
<evidence type="ECO:0000256" key="2">
    <source>
        <dbReference type="ARBA" id="ARBA00022475"/>
    </source>
</evidence>
<keyword evidence="5 8" id="KW-0472">Membrane</keyword>
<keyword evidence="10" id="KW-1185">Reference proteome</keyword>
<feature type="transmembrane region" description="Helical" evidence="8">
    <location>
        <begin position="82"/>
        <end position="103"/>
    </location>
</feature>
<evidence type="ECO:0000256" key="6">
    <source>
        <dbReference type="ARBA" id="ARBA00023170"/>
    </source>
</evidence>
<evidence type="ECO:0008006" key="11">
    <source>
        <dbReference type="Google" id="ProtNLM"/>
    </source>
</evidence>
<evidence type="ECO:0000256" key="8">
    <source>
        <dbReference type="SAM" id="Phobius"/>
    </source>
</evidence>